<name>A0A3P7I604_STRVU</name>
<dbReference type="OrthoDB" id="18193at2759"/>
<dbReference type="InterPro" id="IPR002562">
    <property type="entry name" value="3'-5'_exonuclease_dom"/>
</dbReference>
<dbReference type="PANTHER" id="PTHR47765">
    <property type="entry name" value="3'-5' EXONUCLEASE DOMAIN-CONTAINING PROTEIN"/>
    <property type="match status" value="1"/>
</dbReference>
<gene>
    <name evidence="2" type="ORF">SVUK_LOCUS3248</name>
</gene>
<sequence>MLEIDRHFLKVSDHLTPEVDSDGEEIEPTVHFKLSDLSERLLSIKLDKSEQCSNWSIRPLRIKQKRYAAMDAYIVVELYAKIREMAEFVELFLIYSTMASFANTVFKFRRRRMDFEKLVELSMVNGKKREKSKTKKERVKLDDMTWAEIVEKLSDVQSGTRPATELMCIVDSMLLGLGKQL</sequence>
<dbReference type="InterPro" id="IPR036397">
    <property type="entry name" value="RNaseH_sf"/>
</dbReference>
<proteinExistence type="predicted"/>
<evidence type="ECO:0000313" key="2">
    <source>
        <dbReference type="EMBL" id="VDM68250.1"/>
    </source>
</evidence>
<feature type="non-terminal residue" evidence="2">
    <location>
        <position position="181"/>
    </location>
</feature>
<feature type="domain" description="3'-5' exonuclease" evidence="1">
    <location>
        <begin position="27"/>
        <end position="85"/>
    </location>
</feature>
<dbReference type="GO" id="GO:0006139">
    <property type="term" value="P:nucleobase-containing compound metabolic process"/>
    <property type="evidence" value="ECO:0007669"/>
    <property type="project" value="InterPro"/>
</dbReference>
<dbReference type="Pfam" id="PF01612">
    <property type="entry name" value="DNA_pol_A_exo1"/>
    <property type="match status" value="1"/>
</dbReference>
<dbReference type="AlphaFoldDB" id="A0A3P7I604"/>
<dbReference type="EMBL" id="UYYB01008207">
    <property type="protein sequence ID" value="VDM68250.1"/>
    <property type="molecule type" value="Genomic_DNA"/>
</dbReference>
<dbReference type="PANTHER" id="PTHR47765:SF2">
    <property type="entry name" value="EXONUCLEASE MUT-7 HOMOLOG"/>
    <property type="match status" value="1"/>
</dbReference>
<dbReference type="Proteomes" id="UP000270094">
    <property type="component" value="Unassembled WGS sequence"/>
</dbReference>
<dbReference type="InterPro" id="IPR052408">
    <property type="entry name" value="Exonuclease_MUT-7-like"/>
</dbReference>
<dbReference type="GO" id="GO:0003676">
    <property type="term" value="F:nucleic acid binding"/>
    <property type="evidence" value="ECO:0007669"/>
    <property type="project" value="InterPro"/>
</dbReference>
<dbReference type="InterPro" id="IPR012337">
    <property type="entry name" value="RNaseH-like_sf"/>
</dbReference>
<dbReference type="SUPFAM" id="SSF53098">
    <property type="entry name" value="Ribonuclease H-like"/>
    <property type="match status" value="1"/>
</dbReference>
<reference evidence="2 3" key="1">
    <citation type="submission" date="2018-11" db="EMBL/GenBank/DDBJ databases">
        <authorList>
            <consortium name="Pathogen Informatics"/>
        </authorList>
    </citation>
    <scope>NUCLEOTIDE SEQUENCE [LARGE SCALE GENOMIC DNA]</scope>
</reference>
<protein>
    <recommendedName>
        <fullName evidence="1">3'-5' exonuclease domain-containing protein</fullName>
    </recommendedName>
</protein>
<evidence type="ECO:0000313" key="3">
    <source>
        <dbReference type="Proteomes" id="UP000270094"/>
    </source>
</evidence>
<accession>A0A3P7I604</accession>
<evidence type="ECO:0000259" key="1">
    <source>
        <dbReference type="Pfam" id="PF01612"/>
    </source>
</evidence>
<dbReference type="Gene3D" id="3.30.420.10">
    <property type="entry name" value="Ribonuclease H-like superfamily/Ribonuclease H"/>
    <property type="match status" value="1"/>
</dbReference>
<keyword evidence="3" id="KW-1185">Reference proteome</keyword>
<dbReference type="GO" id="GO:0008408">
    <property type="term" value="F:3'-5' exonuclease activity"/>
    <property type="evidence" value="ECO:0007669"/>
    <property type="project" value="InterPro"/>
</dbReference>
<organism evidence="2 3">
    <name type="scientific">Strongylus vulgaris</name>
    <name type="common">Blood worm</name>
    <dbReference type="NCBI Taxonomy" id="40348"/>
    <lineage>
        <taxon>Eukaryota</taxon>
        <taxon>Metazoa</taxon>
        <taxon>Ecdysozoa</taxon>
        <taxon>Nematoda</taxon>
        <taxon>Chromadorea</taxon>
        <taxon>Rhabditida</taxon>
        <taxon>Rhabditina</taxon>
        <taxon>Rhabditomorpha</taxon>
        <taxon>Strongyloidea</taxon>
        <taxon>Strongylidae</taxon>
        <taxon>Strongylus</taxon>
    </lineage>
</organism>